<evidence type="ECO:0000313" key="4">
    <source>
        <dbReference type="Proteomes" id="UP000287651"/>
    </source>
</evidence>
<proteinExistence type="predicted"/>
<evidence type="ECO:0000313" key="3">
    <source>
        <dbReference type="EMBL" id="RRT64993.1"/>
    </source>
</evidence>
<evidence type="ECO:0000256" key="2">
    <source>
        <dbReference type="SAM" id="Phobius"/>
    </source>
</evidence>
<keyword evidence="2" id="KW-0472">Membrane</keyword>
<feature type="transmembrane region" description="Helical" evidence="2">
    <location>
        <begin position="27"/>
        <end position="47"/>
    </location>
</feature>
<sequence length="111" mass="12194">MERCSCSSCSAAATATAADVATSGDLVFRVVASLYALLMFLHLPPFAHLTRIRKLIRISFQKERRVERGNSEVVHSWLRLGRSKVLTQRPRQGGVPDVAPSTIKSVPSTMV</sequence>
<organism evidence="3 4">
    <name type="scientific">Ensete ventricosum</name>
    <name type="common">Abyssinian banana</name>
    <name type="synonym">Musa ensete</name>
    <dbReference type="NCBI Taxonomy" id="4639"/>
    <lineage>
        <taxon>Eukaryota</taxon>
        <taxon>Viridiplantae</taxon>
        <taxon>Streptophyta</taxon>
        <taxon>Embryophyta</taxon>
        <taxon>Tracheophyta</taxon>
        <taxon>Spermatophyta</taxon>
        <taxon>Magnoliopsida</taxon>
        <taxon>Liliopsida</taxon>
        <taxon>Zingiberales</taxon>
        <taxon>Musaceae</taxon>
        <taxon>Ensete</taxon>
    </lineage>
</organism>
<keyword evidence="2" id="KW-0812">Transmembrane</keyword>
<reference evidence="3 4" key="1">
    <citation type="journal article" date="2014" name="Agronomy (Basel)">
        <title>A Draft Genome Sequence for Ensete ventricosum, the Drought-Tolerant Tree Against Hunger.</title>
        <authorList>
            <person name="Harrison J."/>
            <person name="Moore K.A."/>
            <person name="Paszkiewicz K."/>
            <person name="Jones T."/>
            <person name="Grant M."/>
            <person name="Ambacheew D."/>
            <person name="Muzemil S."/>
            <person name="Studholme D.J."/>
        </authorList>
    </citation>
    <scope>NUCLEOTIDE SEQUENCE [LARGE SCALE GENOMIC DNA]</scope>
</reference>
<protein>
    <submittedName>
        <fullName evidence="3">Uncharacterized protein</fullName>
    </submittedName>
</protein>
<feature type="region of interest" description="Disordered" evidence="1">
    <location>
        <begin position="88"/>
        <end position="111"/>
    </location>
</feature>
<name>A0A426ZLX3_ENSVE</name>
<dbReference type="AlphaFoldDB" id="A0A426ZLX3"/>
<accession>A0A426ZLX3</accession>
<gene>
    <name evidence="3" type="ORF">B296_00016343</name>
</gene>
<feature type="compositionally biased region" description="Polar residues" evidence="1">
    <location>
        <begin position="102"/>
        <end position="111"/>
    </location>
</feature>
<comment type="caution">
    <text evidence="3">The sequence shown here is derived from an EMBL/GenBank/DDBJ whole genome shotgun (WGS) entry which is preliminary data.</text>
</comment>
<dbReference type="EMBL" id="AMZH03005978">
    <property type="protein sequence ID" value="RRT64993.1"/>
    <property type="molecule type" value="Genomic_DNA"/>
</dbReference>
<keyword evidence="2" id="KW-1133">Transmembrane helix</keyword>
<dbReference type="Proteomes" id="UP000287651">
    <property type="component" value="Unassembled WGS sequence"/>
</dbReference>
<evidence type="ECO:0000256" key="1">
    <source>
        <dbReference type="SAM" id="MobiDB-lite"/>
    </source>
</evidence>